<protein>
    <submittedName>
        <fullName evidence="1">Uncharacterized protein</fullName>
    </submittedName>
</protein>
<organism evidence="1 2">
    <name type="scientific">Entomortierella chlamydospora</name>
    <dbReference type="NCBI Taxonomy" id="101097"/>
    <lineage>
        <taxon>Eukaryota</taxon>
        <taxon>Fungi</taxon>
        <taxon>Fungi incertae sedis</taxon>
        <taxon>Mucoromycota</taxon>
        <taxon>Mortierellomycotina</taxon>
        <taxon>Mortierellomycetes</taxon>
        <taxon>Mortierellales</taxon>
        <taxon>Mortierellaceae</taxon>
        <taxon>Entomortierella</taxon>
    </lineage>
</organism>
<dbReference type="Gene3D" id="3.80.10.10">
    <property type="entry name" value="Ribonuclease Inhibitor"/>
    <property type="match status" value="1"/>
</dbReference>
<dbReference type="EMBL" id="JAAAID010000303">
    <property type="protein sequence ID" value="KAG0019204.1"/>
    <property type="molecule type" value="Genomic_DNA"/>
</dbReference>
<evidence type="ECO:0000313" key="1">
    <source>
        <dbReference type="EMBL" id="KAG0019204.1"/>
    </source>
</evidence>
<accession>A0A9P6N0C6</accession>
<reference evidence="1" key="1">
    <citation type="journal article" date="2020" name="Fungal Divers.">
        <title>Resolving the Mortierellaceae phylogeny through synthesis of multi-gene phylogenetics and phylogenomics.</title>
        <authorList>
            <person name="Vandepol N."/>
            <person name="Liber J."/>
            <person name="Desiro A."/>
            <person name="Na H."/>
            <person name="Kennedy M."/>
            <person name="Barry K."/>
            <person name="Grigoriev I.V."/>
            <person name="Miller A.N."/>
            <person name="O'Donnell K."/>
            <person name="Stajich J.E."/>
            <person name="Bonito G."/>
        </authorList>
    </citation>
    <scope>NUCLEOTIDE SEQUENCE</scope>
    <source>
        <strain evidence="1">NRRL 2769</strain>
    </source>
</reference>
<gene>
    <name evidence="1" type="ORF">BGZ80_006168</name>
</gene>
<comment type="caution">
    <text evidence="1">The sequence shown here is derived from an EMBL/GenBank/DDBJ whole genome shotgun (WGS) entry which is preliminary data.</text>
</comment>
<keyword evidence="2" id="KW-1185">Reference proteome</keyword>
<dbReference type="SUPFAM" id="SSF52047">
    <property type="entry name" value="RNI-like"/>
    <property type="match status" value="1"/>
</dbReference>
<dbReference type="InterPro" id="IPR032675">
    <property type="entry name" value="LRR_dom_sf"/>
</dbReference>
<dbReference type="AlphaFoldDB" id="A0A9P6N0C6"/>
<evidence type="ECO:0000313" key="2">
    <source>
        <dbReference type="Proteomes" id="UP000703661"/>
    </source>
</evidence>
<dbReference type="OrthoDB" id="2307600at2759"/>
<sequence length="436" mass="49377">MFTRNEIERKFLLHRPDLIKTISLPIQRLAAFQSIGPLLSNLVRFELYGISWHFNLGPAIEFLQQHSRLFGTIRELKMAGPNDVKVMQKPKIHQIMKAIRNPKLIDLSRYKEATRDLNSYEIQNVSSLEQLLFDLDFVPLPQSSVHTQSNAISDPTQSSMVTAAPPPPTEIQAGVSLAQSDNTLGLIRQCPNLTTLQIGVQSPTGFAWAVDRYDNDPTSLQQFKVLRLSSNRAVTVKQALEDCVYAFRNSLEDLTGISLKLSPVVPSLSKMETNFGWSWPLNRLSVLSLKGELAVWFDLESLRFCPRLTELHLNLLPYSPPTVEHLEKITIASQLSVLSLMGRWILTDRALDMLGENLQKLKRLTLESCECNVAMRPTLTAYGLTNGLDKMKELRRLEIDLDRQIEAAMREYRESRPGLDVCIRSDTRIDDGLIVP</sequence>
<proteinExistence type="predicted"/>
<dbReference type="Proteomes" id="UP000703661">
    <property type="component" value="Unassembled WGS sequence"/>
</dbReference>
<name>A0A9P6N0C6_9FUNG</name>